<dbReference type="InterPro" id="IPR025267">
    <property type="entry name" value="ORF017-like"/>
</dbReference>
<evidence type="ECO:0008006" key="3">
    <source>
        <dbReference type="Google" id="ProtNLM"/>
    </source>
</evidence>
<sequence length="321" mass="34605">MVDAFTSTDPSTLGTSLVQTAYDRAIAWELWPDPLFRKLATKKPVAQAMPGETVVMQLADYLSPATTPLDEVTDVSAVASPTTRSVSVTLQEWGNAMVTTMLLRQVALADVDPIVAHQIAINMKDSLDGIIEPVLRGGSNFIRGNGGTLYSNLKGGGNGTVGAIAAGDTFKSTLPRFAVTKFRAQSVQPYGSDFVVFLHPDQSHDLRSETGSGGWRQPQEYFNGTGIWNGQIGSYEGASYIESPRIYSATDGASSARVYRSFALGREALAEACAIEPGMRIGPVTDKLMRFRTAGWYGLCGWSRYREEALIRIETSSSVAA</sequence>
<evidence type="ECO:0000313" key="1">
    <source>
        <dbReference type="EMBL" id="GAA0936178.1"/>
    </source>
</evidence>
<gene>
    <name evidence="1" type="ORF">GCM10009550_01760</name>
</gene>
<accession>A0ABN1Q1M7</accession>
<dbReference type="Proteomes" id="UP001500665">
    <property type="component" value="Unassembled WGS sequence"/>
</dbReference>
<reference evidence="1 2" key="1">
    <citation type="journal article" date="2019" name="Int. J. Syst. Evol. Microbiol.">
        <title>The Global Catalogue of Microorganisms (GCM) 10K type strain sequencing project: providing services to taxonomists for standard genome sequencing and annotation.</title>
        <authorList>
            <consortium name="The Broad Institute Genomics Platform"/>
            <consortium name="The Broad Institute Genome Sequencing Center for Infectious Disease"/>
            <person name="Wu L."/>
            <person name="Ma J."/>
        </authorList>
    </citation>
    <scope>NUCLEOTIDE SEQUENCE [LARGE SCALE GENOMIC DNA]</scope>
    <source>
        <strain evidence="1 2">JCM 10696</strain>
    </source>
</reference>
<keyword evidence="2" id="KW-1185">Reference proteome</keyword>
<comment type="caution">
    <text evidence="1">The sequence shown here is derived from an EMBL/GenBank/DDBJ whole genome shotgun (WGS) entry which is preliminary data.</text>
</comment>
<name>A0ABN1Q1M7_9ACTN</name>
<dbReference type="RefSeq" id="WP_344235579.1">
    <property type="nucleotide sequence ID" value="NZ_BAAAHH010000001.1"/>
</dbReference>
<dbReference type="EMBL" id="BAAAHH010000001">
    <property type="protein sequence ID" value="GAA0936178.1"/>
    <property type="molecule type" value="Genomic_DNA"/>
</dbReference>
<protein>
    <recommendedName>
        <fullName evidence="3">N4-gp56 family major capsid protein</fullName>
    </recommendedName>
</protein>
<dbReference type="Pfam" id="PF13252">
    <property type="entry name" value="Phage_capsid_3"/>
    <property type="match status" value="1"/>
</dbReference>
<evidence type="ECO:0000313" key="2">
    <source>
        <dbReference type="Proteomes" id="UP001500665"/>
    </source>
</evidence>
<dbReference type="NCBIfam" id="TIGR04387">
    <property type="entry name" value="capsid_maj_N4"/>
    <property type="match status" value="1"/>
</dbReference>
<organism evidence="1 2">
    <name type="scientific">Actinocorallia libanotica</name>
    <dbReference type="NCBI Taxonomy" id="46162"/>
    <lineage>
        <taxon>Bacteria</taxon>
        <taxon>Bacillati</taxon>
        <taxon>Actinomycetota</taxon>
        <taxon>Actinomycetes</taxon>
        <taxon>Streptosporangiales</taxon>
        <taxon>Thermomonosporaceae</taxon>
        <taxon>Actinocorallia</taxon>
    </lineage>
</organism>
<proteinExistence type="predicted"/>